<gene>
    <name evidence="1" type="ORF">C7I55_27265</name>
</gene>
<accession>A0A2P7QE52</accession>
<dbReference type="RefSeq" id="WP_106516217.1">
    <property type="nucleotide sequence ID" value="NZ_PXYI01000017.1"/>
</dbReference>
<protein>
    <recommendedName>
        <fullName evidence="3">Lipoprotein bor</fullName>
    </recommendedName>
</protein>
<sequence>MRARPIVLVVFLLQGCAYHRLAVRNPNPADQYYHSVNSTAFGWGAAEEQKVADKCETSLLSEVRVRTSLGRSLITVLTLGAVQPARIEYRCSKMPTQEGTIEP</sequence>
<evidence type="ECO:0000313" key="2">
    <source>
        <dbReference type="Proteomes" id="UP000241167"/>
    </source>
</evidence>
<dbReference type="AlphaFoldDB" id="A0A2P7QE52"/>
<reference evidence="1 2" key="1">
    <citation type="submission" date="2018-03" db="EMBL/GenBank/DDBJ databases">
        <title>The draft genome of Sphingosinicella sp. GL-C-18.</title>
        <authorList>
            <person name="Liu L."/>
            <person name="Li L."/>
            <person name="Liang L."/>
            <person name="Zhang X."/>
            <person name="Wang T."/>
        </authorList>
    </citation>
    <scope>NUCLEOTIDE SEQUENCE [LARGE SCALE GENOMIC DNA]</scope>
    <source>
        <strain evidence="1 2">GL-C-18</strain>
    </source>
</reference>
<dbReference type="EMBL" id="PXYI01000017">
    <property type="protein sequence ID" value="PSJ36224.1"/>
    <property type="molecule type" value="Genomic_DNA"/>
</dbReference>
<keyword evidence="2" id="KW-1185">Reference proteome</keyword>
<dbReference type="OrthoDB" id="7594978at2"/>
<dbReference type="PROSITE" id="PS51257">
    <property type="entry name" value="PROKAR_LIPOPROTEIN"/>
    <property type="match status" value="1"/>
</dbReference>
<proteinExistence type="predicted"/>
<evidence type="ECO:0000313" key="1">
    <source>
        <dbReference type="EMBL" id="PSJ36224.1"/>
    </source>
</evidence>
<evidence type="ECO:0008006" key="3">
    <source>
        <dbReference type="Google" id="ProtNLM"/>
    </source>
</evidence>
<organism evidence="1 2">
    <name type="scientific">Allosphingosinicella deserti</name>
    <dbReference type="NCBI Taxonomy" id="2116704"/>
    <lineage>
        <taxon>Bacteria</taxon>
        <taxon>Pseudomonadati</taxon>
        <taxon>Pseudomonadota</taxon>
        <taxon>Alphaproteobacteria</taxon>
        <taxon>Sphingomonadales</taxon>
        <taxon>Sphingomonadaceae</taxon>
        <taxon>Allosphingosinicella</taxon>
    </lineage>
</organism>
<name>A0A2P7QE52_9SPHN</name>
<dbReference type="Proteomes" id="UP000241167">
    <property type="component" value="Unassembled WGS sequence"/>
</dbReference>
<comment type="caution">
    <text evidence="1">The sequence shown here is derived from an EMBL/GenBank/DDBJ whole genome shotgun (WGS) entry which is preliminary data.</text>
</comment>